<proteinExistence type="predicted"/>
<organism evidence="1 2">
    <name type="scientific">Kouleothrix aurantiaca</name>
    <dbReference type="NCBI Taxonomy" id="186479"/>
    <lineage>
        <taxon>Bacteria</taxon>
        <taxon>Bacillati</taxon>
        <taxon>Chloroflexota</taxon>
        <taxon>Chloroflexia</taxon>
        <taxon>Chloroflexales</taxon>
        <taxon>Roseiflexineae</taxon>
        <taxon>Roseiflexaceae</taxon>
        <taxon>Kouleothrix</taxon>
    </lineage>
</organism>
<evidence type="ECO:0000313" key="1">
    <source>
        <dbReference type="EMBL" id="KPV50074.1"/>
    </source>
</evidence>
<sequence>MIYHLAPAERWHTWPAEQPYTPAELAADGFVHCTGESSTMLAVANRFYQGAPGGFVMLLIDPERLSAPLRWEAPADPAPNAGPPLAPLFPHIYGPIDRAAIVDVREVQRAADGRFVGW</sequence>
<evidence type="ECO:0000313" key="2">
    <source>
        <dbReference type="Proteomes" id="UP000050509"/>
    </source>
</evidence>
<protein>
    <recommendedName>
        <fullName evidence="3">Glutathione S-transferase</fullName>
    </recommendedName>
</protein>
<keyword evidence="2" id="KW-1185">Reference proteome</keyword>
<dbReference type="SUPFAM" id="SSF56399">
    <property type="entry name" value="ADP-ribosylation"/>
    <property type="match status" value="1"/>
</dbReference>
<dbReference type="Proteomes" id="UP000050509">
    <property type="component" value="Unassembled WGS sequence"/>
</dbReference>
<name>A0A0P9FBW2_9CHLR</name>
<dbReference type="PANTHER" id="PTHR34129">
    <property type="entry name" value="BLR1139 PROTEIN"/>
    <property type="match status" value="1"/>
</dbReference>
<dbReference type="Gene3D" id="3.20.170.20">
    <property type="entry name" value="Protein of unknown function DUF952"/>
    <property type="match status" value="1"/>
</dbReference>
<dbReference type="EMBL" id="LJCR01001595">
    <property type="protein sequence ID" value="KPV50074.1"/>
    <property type="molecule type" value="Genomic_DNA"/>
</dbReference>
<dbReference type="AlphaFoldDB" id="A0A0P9FBW2"/>
<dbReference type="InterPro" id="IPR009297">
    <property type="entry name" value="DUF952"/>
</dbReference>
<reference evidence="1 2" key="1">
    <citation type="submission" date="2015-09" db="EMBL/GenBank/DDBJ databases">
        <title>Draft genome sequence of Kouleothrix aurantiaca JCM 19913.</title>
        <authorList>
            <person name="Hemp J."/>
        </authorList>
    </citation>
    <scope>NUCLEOTIDE SEQUENCE [LARGE SCALE GENOMIC DNA]</scope>
    <source>
        <strain evidence="1 2">COM-B</strain>
    </source>
</reference>
<dbReference type="Pfam" id="PF06108">
    <property type="entry name" value="DUF952"/>
    <property type="match status" value="1"/>
</dbReference>
<accession>A0A0P9FBW2</accession>
<comment type="caution">
    <text evidence="1">The sequence shown here is derived from an EMBL/GenBank/DDBJ whole genome shotgun (WGS) entry which is preliminary data.</text>
</comment>
<gene>
    <name evidence="1" type="ORF">SE17_29075</name>
</gene>
<dbReference type="PANTHER" id="PTHR34129:SF1">
    <property type="entry name" value="DUF952 DOMAIN-CONTAINING PROTEIN"/>
    <property type="match status" value="1"/>
</dbReference>
<evidence type="ECO:0008006" key="3">
    <source>
        <dbReference type="Google" id="ProtNLM"/>
    </source>
</evidence>